<evidence type="ECO:0000256" key="1">
    <source>
        <dbReference type="ARBA" id="ARBA00022603"/>
    </source>
</evidence>
<dbReference type="Gene3D" id="3.90.120.10">
    <property type="entry name" value="DNA Methylase, subunit A, domain 2"/>
    <property type="match status" value="1"/>
</dbReference>
<reference evidence="5" key="1">
    <citation type="submission" date="2016-06" db="EMBL/GenBank/DDBJ databases">
        <title>A core phylogeny of Dictyostelia derived from 50 functionally divergent proteins retrieved from five existing and six newly sequenced genomes.</title>
        <authorList>
            <person name="Singh R."/>
            <person name="Schilde C."/>
            <person name="Gezzard T."/>
            <person name="Schaap P."/>
        </authorList>
    </citation>
    <scope>NUCLEOTIDE SEQUENCE</scope>
    <source>
        <strain evidence="5">AE2</strain>
    </source>
</reference>
<keyword evidence="2 4" id="KW-0808">Transferase</keyword>
<name>A0A1L2FUR4_9MYCE</name>
<organism evidence="5">
    <name type="scientific">Rostrostelium ellipticum</name>
    <dbReference type="NCBI Taxonomy" id="361140"/>
    <lineage>
        <taxon>Eukaryota</taxon>
        <taxon>Amoebozoa</taxon>
        <taxon>Evosea</taxon>
        <taxon>Eumycetozoa</taxon>
        <taxon>Dictyostelia</taxon>
        <taxon>Acytosteliales</taxon>
        <taxon>Acytosteliaceae</taxon>
        <taxon>Rostrostelium</taxon>
    </lineage>
</organism>
<dbReference type="InterPro" id="IPR029063">
    <property type="entry name" value="SAM-dependent_MTases_sf"/>
</dbReference>
<evidence type="ECO:0000256" key="3">
    <source>
        <dbReference type="ARBA" id="ARBA00022691"/>
    </source>
</evidence>
<dbReference type="Pfam" id="PF00145">
    <property type="entry name" value="DNA_methylase"/>
    <property type="match status" value="1"/>
</dbReference>
<dbReference type="PANTHER" id="PTHR46098">
    <property type="entry name" value="TRNA (CYTOSINE(38)-C(5))-METHYLTRANSFERASE"/>
    <property type="match status" value="1"/>
</dbReference>
<dbReference type="PROSITE" id="PS51679">
    <property type="entry name" value="SAM_MT_C5"/>
    <property type="match status" value="1"/>
</dbReference>
<keyword evidence="3 4" id="KW-0949">S-adenosyl-L-methionine</keyword>
<dbReference type="AlphaFoldDB" id="A0A1L2FUR4"/>
<accession>A0A1L2FUR4</accession>
<dbReference type="GO" id="GO:0005634">
    <property type="term" value="C:nucleus"/>
    <property type="evidence" value="ECO:0007669"/>
    <property type="project" value="TreeGrafter"/>
</dbReference>
<proteinExistence type="inferred from homology"/>
<evidence type="ECO:0000256" key="2">
    <source>
        <dbReference type="ARBA" id="ARBA00022679"/>
    </source>
</evidence>
<dbReference type="InterPro" id="IPR050750">
    <property type="entry name" value="C5-MTase"/>
</dbReference>
<sequence>MPPPCLAFPIKSSNRSTSTPTPTWSTSTTSRNQISAASVARSIAYVYSYRILSLFYALLTPPPFKEETNSLVNLMEVLAKLERPPTFILIENVYGFERSDAHAFTISRLSQLRYSFQEFHLSPLQFGIPNQRLRYFLVAKLTTNEPIPSPPPSTMLTSIPGVPLSEQVSPISEYLDSTADTEAHYQRHKDPGISGINLLTTLYIYVKIDIKLRDDRNTNCFTRAYFKFVEGTGSILQTADASIKADASDINSLVPLRLRYFSPKEITRLHCFPESFNFPTSCTLLQCYRLIGNSLNVRIVAELLKYLYYRYEEESTGAIAIGEEEEEEETNKVVVDGL</sequence>
<keyword evidence="1 4" id="KW-0489">Methyltransferase</keyword>
<dbReference type="GO" id="GO:0032259">
    <property type="term" value="P:methylation"/>
    <property type="evidence" value="ECO:0007669"/>
    <property type="project" value="UniProtKB-KW"/>
</dbReference>
<dbReference type="EMBL" id="KX539352">
    <property type="protein sequence ID" value="AOE43194.1"/>
    <property type="molecule type" value="Genomic_DNA"/>
</dbReference>
<dbReference type="GO" id="GO:0008168">
    <property type="term" value="F:methyltransferase activity"/>
    <property type="evidence" value="ECO:0007669"/>
    <property type="project" value="UniProtKB-KW"/>
</dbReference>
<dbReference type="SUPFAM" id="SSF53335">
    <property type="entry name" value="S-adenosyl-L-methionine-dependent methyltransferases"/>
    <property type="match status" value="1"/>
</dbReference>
<gene>
    <name evidence="5" type="primary">dnmA</name>
</gene>
<dbReference type="InterPro" id="IPR001525">
    <property type="entry name" value="C5_MeTfrase"/>
</dbReference>
<evidence type="ECO:0000313" key="5">
    <source>
        <dbReference type="EMBL" id="AOE43194.1"/>
    </source>
</evidence>
<evidence type="ECO:0000256" key="4">
    <source>
        <dbReference type="PROSITE-ProRule" id="PRU01016"/>
    </source>
</evidence>
<dbReference type="PANTHER" id="PTHR46098:SF1">
    <property type="entry name" value="TRNA (CYTOSINE(38)-C(5))-METHYLTRANSFERASE"/>
    <property type="match status" value="1"/>
</dbReference>
<comment type="similarity">
    <text evidence="4">Belongs to the class I-like SAM-binding methyltransferase superfamily. C5-methyltransferase family.</text>
</comment>
<feature type="active site" evidence="4">
    <location>
        <position position="5"/>
    </location>
</feature>
<dbReference type="Gene3D" id="3.40.50.150">
    <property type="entry name" value="Vaccinia Virus protein VP39"/>
    <property type="match status" value="1"/>
</dbReference>
<protein>
    <submittedName>
        <fullName evidence="5">DNA (Cytosine-5-)-methyltransferase</fullName>
    </submittedName>
</protein>